<dbReference type="PROSITE" id="PS50093">
    <property type="entry name" value="PKD"/>
    <property type="match status" value="1"/>
</dbReference>
<dbReference type="InterPro" id="IPR051675">
    <property type="entry name" value="Endo/Exo/Phosphatase_dom_1"/>
</dbReference>
<dbReference type="GO" id="GO:0015627">
    <property type="term" value="C:type II protein secretion system complex"/>
    <property type="evidence" value="ECO:0007669"/>
    <property type="project" value="TreeGrafter"/>
</dbReference>
<evidence type="ECO:0000259" key="2">
    <source>
        <dbReference type="PROSITE" id="PS50093"/>
    </source>
</evidence>
<dbReference type="Gene3D" id="2.60.40.10">
    <property type="entry name" value="Immunoglobulins"/>
    <property type="match status" value="1"/>
</dbReference>
<dbReference type="AlphaFoldDB" id="A0A1F6G654"/>
<gene>
    <name evidence="3" type="ORF">A2609_00355</name>
</gene>
<protein>
    <recommendedName>
        <fullName evidence="2">PKD domain-containing protein</fullName>
    </recommendedName>
</protein>
<reference evidence="3 4" key="1">
    <citation type="journal article" date="2016" name="Nat. Commun.">
        <title>Thousands of microbial genomes shed light on interconnected biogeochemical processes in an aquifer system.</title>
        <authorList>
            <person name="Anantharaman K."/>
            <person name="Brown C.T."/>
            <person name="Hug L.A."/>
            <person name="Sharon I."/>
            <person name="Castelle C.J."/>
            <person name="Probst A.J."/>
            <person name="Thomas B.C."/>
            <person name="Singh A."/>
            <person name="Wilkins M.J."/>
            <person name="Karaoz U."/>
            <person name="Brodie E.L."/>
            <person name="Williams K.H."/>
            <person name="Hubbard S.S."/>
            <person name="Banfield J.F."/>
        </authorList>
    </citation>
    <scope>NUCLEOTIDE SEQUENCE [LARGE SCALE GENOMIC DNA]</scope>
</reference>
<name>A0A1F6G654_9BACT</name>
<dbReference type="InterPro" id="IPR013783">
    <property type="entry name" value="Ig-like_fold"/>
</dbReference>
<dbReference type="Proteomes" id="UP000176867">
    <property type="component" value="Unassembled WGS sequence"/>
</dbReference>
<dbReference type="InterPro" id="IPR000601">
    <property type="entry name" value="PKD_dom"/>
</dbReference>
<feature type="domain" description="PKD" evidence="2">
    <location>
        <begin position="153"/>
        <end position="184"/>
    </location>
</feature>
<dbReference type="STRING" id="1798533.A2609_00355"/>
<dbReference type="PANTHER" id="PTHR21180">
    <property type="entry name" value="ENDONUCLEASE/EXONUCLEASE/PHOSPHATASE FAMILY DOMAIN-CONTAINING PROTEIN 1"/>
    <property type="match status" value="1"/>
</dbReference>
<dbReference type="EMBL" id="MFMU01000005">
    <property type="protein sequence ID" value="OGG93600.1"/>
    <property type="molecule type" value="Genomic_DNA"/>
</dbReference>
<dbReference type="Pfam" id="PF12836">
    <property type="entry name" value="HHH_3"/>
    <property type="match status" value="1"/>
</dbReference>
<dbReference type="Pfam" id="PF18911">
    <property type="entry name" value="PKD_4"/>
    <property type="match status" value="1"/>
</dbReference>
<organism evidence="3 4">
    <name type="scientific">Candidatus Kaiserbacteria bacterium RIFOXYD1_FULL_47_14</name>
    <dbReference type="NCBI Taxonomy" id="1798533"/>
    <lineage>
        <taxon>Bacteria</taxon>
        <taxon>Candidatus Kaiseribacteriota</taxon>
    </lineage>
</organism>
<dbReference type="PANTHER" id="PTHR21180:SF32">
    <property type="entry name" value="ENDONUCLEASE_EXONUCLEASE_PHOSPHATASE FAMILY DOMAIN-CONTAINING PROTEIN 1"/>
    <property type="match status" value="1"/>
</dbReference>
<comment type="caution">
    <text evidence="3">The sequence shown here is derived from an EMBL/GenBank/DDBJ whole genome shotgun (WGS) entry which is preliminary data.</text>
</comment>
<dbReference type="InterPro" id="IPR036415">
    <property type="entry name" value="Lamin_tail_dom_sf"/>
</dbReference>
<dbReference type="InterPro" id="IPR035986">
    <property type="entry name" value="PKD_dom_sf"/>
</dbReference>
<evidence type="ECO:0000313" key="3">
    <source>
        <dbReference type="EMBL" id="OGG93600.1"/>
    </source>
</evidence>
<evidence type="ECO:0000256" key="1">
    <source>
        <dbReference type="SAM" id="MobiDB-lite"/>
    </source>
</evidence>
<accession>A0A1F6G654</accession>
<proteinExistence type="predicted"/>
<sequence length="377" mass="39499">LFILIILFPALVQAATLVNINTASVVALDSIPYITPKIAQSIVDYRKENLFIVIEDIMKVTGIKEGIFGHIQSLITVGDTNTADTSGSVSDNTASSTIQDSSEDITTYTPPPSALTVDAGSQAQNATTEVPLLFSARVTTKGGAIDSSAQIVWGFGDGSSATASSVKKTYYYAGTYLVVVTATDGLATGRDEIIVTVRSAQVRILEIPDAGIMITNDASERLDLSGWALFSNKKSFRIPNGTVILPKASIILPPNITFLATTPEVTLAYPDGSIAAQYVQPSPVVEKIAQPPVPSTSSNEKKVEPITSQKISVQKNENAVSAPTAATELAAVGAALSPAPDSSKASPQTSAYNIFKSPWTLGFLGTMILAGGAFILL</sequence>
<dbReference type="Gene3D" id="1.10.150.320">
    <property type="entry name" value="Photosystem II 12 kDa extrinsic protein"/>
    <property type="match status" value="1"/>
</dbReference>
<dbReference type="SUPFAM" id="SSF74853">
    <property type="entry name" value="Lamin A/C globular tail domain"/>
    <property type="match status" value="1"/>
</dbReference>
<dbReference type="GO" id="GO:0015628">
    <property type="term" value="P:protein secretion by the type II secretion system"/>
    <property type="evidence" value="ECO:0007669"/>
    <property type="project" value="TreeGrafter"/>
</dbReference>
<feature type="non-terminal residue" evidence="3">
    <location>
        <position position="1"/>
    </location>
</feature>
<feature type="region of interest" description="Disordered" evidence="1">
    <location>
        <begin position="85"/>
        <end position="105"/>
    </location>
</feature>
<dbReference type="SUPFAM" id="SSF47781">
    <property type="entry name" value="RuvA domain 2-like"/>
    <property type="match status" value="1"/>
</dbReference>
<evidence type="ECO:0000313" key="4">
    <source>
        <dbReference type="Proteomes" id="UP000176867"/>
    </source>
</evidence>
<dbReference type="SUPFAM" id="SSF49299">
    <property type="entry name" value="PKD domain"/>
    <property type="match status" value="1"/>
</dbReference>
<dbReference type="InterPro" id="IPR010994">
    <property type="entry name" value="RuvA_2-like"/>
</dbReference>